<dbReference type="Pfam" id="PF03564">
    <property type="entry name" value="DUF1759"/>
    <property type="match status" value="1"/>
</dbReference>
<dbReference type="Pfam" id="PF18701">
    <property type="entry name" value="DUF5641"/>
    <property type="match status" value="1"/>
</dbReference>
<proteinExistence type="predicted"/>
<feature type="region of interest" description="Disordered" evidence="1">
    <location>
        <begin position="215"/>
        <end position="260"/>
    </location>
</feature>
<sequence>MNLLVNRFDNKVLHFQAHVQAIFGLKGVEKGSSKGLRELSDCMNSHLRAIRTLANTQRILDGLLIHIVTRKLDQRTREKWEEDLSITELSTWDAMESFLEKRCRMMENLDQALVTQTPGQQVGKNLHKYNQNTLIASATNSNHLTCLFCDARDHYLPKCPRFLNLSPNLRYREAKKLHLCLNCLRKGHSLQQCKSTHCKYCRMKHHSLLHMNHDPSATSTSFSSPSCDPSSSSQPLPSTSSALVSCSHTSSHPDHHLPSPPPKALNILPIDYVLLPTAIIYVRNRIGAFMPCRAILDSASQLNFITSRLASQLNLNHRRSQTSISGIGESSMISDKTVDILVQSRDASYRAAFTAVVTHSITDYQPHFNINATSWRIPQNISLADPNFNQSQRIDLLLGAGLFFEIISMGQIHLDRALPTLQNTKLGWIVSGGLSSNMPTHKSVLQASIKDPADYSDDTLSAIVKRFWEIEDFTSSKPSLLPEDLRCEQLFTENCIRLGNGQYSVRLLTTSGFESLGDSYCLARRRFKSLEAKLDRNPALKAQYSAFLREYIDLGHMSLVTKEPPETQFFLPHHCVHKQESTSTKLRVVFDGSAKTTSGSSLNDLLLAGPTIQQKIFNILLRFRFFKVALCGDICKMYRCVRVSYPDDFLQCIVWRESSRKELSVFKLNTVTYGTKPAAFLAIRAMHQLSYDEEESFPIGAKIVRRDFYVDDLISGGDSVEEVREIRRQVKELLSRGHFPIRKWCSNESAALKGESECDKEQLIKFHDGSDVAKALGLVWDPSSDQLLFHFSQLPINQRPTKRVALSTIAKFYDPLGLITPIITKSKIFLQSLWSANVDWDDALPEPILSSWGELTSQLSVVQNLKFPRFVLQPRASVELHGFCDASMSAYGACLYLRSETNGESKVHLLCAKSRVAPLKALTIPRLELSAALLLAELIVNAKEAIDFDCTFHCWSDSSIVLAWIRQPPREFNVFVSNRIAKIQEMTKDMSWHHVPTNLNPADVVSRGCTPRELLEHSLWANGPPFLLQGSSNWPSLLDSVKDLPERRSVALIGAVCIDSSSNCKFLNSFDKLQRVFAYIYRFISNCRAKSAPLKGRLSVEEINSGTVLLLRSIQQVNLAKEYGALSQGKPFPQKSKLVSLRPILGSDGLLRVGGRLQNANLNYDTRHPILLPKDHPVTKAIIVYYHEKYLHGGSQALLAALRQRYWPIGGRKFVASVINKCVRCFRMKPVTWEHVMGSLPANRVQPNPAFHTTGVDYCGPFYHKAEARNKAPHKCYIAVFVCFSTKAAHLEVVQDLTTDSFIAALRRFISLRGSPRTIWSDNATNFVGAKRELAELKELFLSEQHTASISSVCLADGIDWKFIPPRAPHFGGLWEAAVKSAKFHFYRVVGASILAIDELRTLAYEISAILNSRPLCPISENAESLEVLTPAHFLKGSSYTKFPEPGITHLREDRLSRWQRVTQMQQHFWKRWSSEYLSLLQERSKWRVETSNIKVGRIVLLKEDNVPPLRWQLGCIQEVIPGGDGVIRVAMVRTATGLIKRAVAKLAVLPIDSEIDGTLPLPTGGVCSEQIACA</sequence>
<evidence type="ECO:0000259" key="2">
    <source>
        <dbReference type="PROSITE" id="PS50994"/>
    </source>
</evidence>
<feature type="compositionally biased region" description="Low complexity" evidence="1">
    <location>
        <begin position="215"/>
        <end position="241"/>
    </location>
</feature>
<dbReference type="RefSeq" id="XP_070853879.1">
    <property type="nucleotide sequence ID" value="XM_070997778.1"/>
</dbReference>
<evidence type="ECO:0000313" key="3">
    <source>
        <dbReference type="Proteomes" id="UP001652628"/>
    </source>
</evidence>
<dbReference type="InterPro" id="IPR040676">
    <property type="entry name" value="DUF5641"/>
</dbReference>
<evidence type="ECO:0000313" key="4">
    <source>
        <dbReference type="RefSeq" id="XP_070853879.1"/>
    </source>
</evidence>
<dbReference type="InterPro" id="IPR012337">
    <property type="entry name" value="RNaseH-like_sf"/>
</dbReference>
<dbReference type="InterPro" id="IPR043502">
    <property type="entry name" value="DNA/RNA_pol_sf"/>
</dbReference>
<dbReference type="GeneID" id="139353484"/>
<evidence type="ECO:0000256" key="1">
    <source>
        <dbReference type="SAM" id="MobiDB-lite"/>
    </source>
</evidence>
<dbReference type="InterPro" id="IPR021109">
    <property type="entry name" value="Peptidase_aspartic_dom_sf"/>
</dbReference>
<dbReference type="PANTHER" id="PTHR47331:SF5">
    <property type="entry name" value="RIBONUCLEASE H"/>
    <property type="match status" value="1"/>
</dbReference>
<dbReference type="InterPro" id="IPR001584">
    <property type="entry name" value="Integrase_cat-core"/>
</dbReference>
<name>A0ABM4TV89_DROSZ</name>
<keyword evidence="3" id="KW-1185">Reference proteome</keyword>
<dbReference type="Pfam" id="PF17921">
    <property type="entry name" value="Integrase_H2C2"/>
    <property type="match status" value="1"/>
</dbReference>
<protein>
    <recommendedName>
        <fullName evidence="2">Integrase catalytic domain-containing protein</fullName>
    </recommendedName>
</protein>
<dbReference type="Gene3D" id="3.30.420.10">
    <property type="entry name" value="Ribonuclease H-like superfamily/Ribonuclease H"/>
    <property type="match status" value="1"/>
</dbReference>
<accession>A0ABM4TV89</accession>
<dbReference type="PANTHER" id="PTHR47331">
    <property type="entry name" value="PHD-TYPE DOMAIN-CONTAINING PROTEIN"/>
    <property type="match status" value="1"/>
</dbReference>
<dbReference type="InterPro" id="IPR036397">
    <property type="entry name" value="RNaseH_sf"/>
</dbReference>
<dbReference type="Proteomes" id="UP001652628">
    <property type="component" value="Chromosome 2L"/>
</dbReference>
<dbReference type="SUPFAM" id="SSF56672">
    <property type="entry name" value="DNA/RNA polymerases"/>
    <property type="match status" value="1"/>
</dbReference>
<dbReference type="Gene3D" id="2.40.70.10">
    <property type="entry name" value="Acid Proteases"/>
    <property type="match status" value="1"/>
</dbReference>
<gene>
    <name evidence="4" type="primary">LOC139353484</name>
</gene>
<reference evidence="4" key="2">
    <citation type="submission" date="2025-08" db="UniProtKB">
        <authorList>
            <consortium name="RefSeq"/>
        </authorList>
    </citation>
    <scope>IDENTIFICATION</scope>
</reference>
<feature type="domain" description="Integrase catalytic" evidence="2">
    <location>
        <begin position="1245"/>
        <end position="1439"/>
    </location>
</feature>
<organism evidence="3 4">
    <name type="scientific">Drosophila suzukii</name>
    <name type="common">Spotted-wing drosophila fruit fly</name>
    <dbReference type="NCBI Taxonomy" id="28584"/>
    <lineage>
        <taxon>Eukaryota</taxon>
        <taxon>Metazoa</taxon>
        <taxon>Ecdysozoa</taxon>
        <taxon>Arthropoda</taxon>
        <taxon>Hexapoda</taxon>
        <taxon>Insecta</taxon>
        <taxon>Pterygota</taxon>
        <taxon>Neoptera</taxon>
        <taxon>Endopterygota</taxon>
        <taxon>Diptera</taxon>
        <taxon>Brachycera</taxon>
        <taxon>Muscomorpha</taxon>
        <taxon>Ephydroidea</taxon>
        <taxon>Drosophilidae</taxon>
        <taxon>Drosophila</taxon>
        <taxon>Sophophora</taxon>
    </lineage>
</organism>
<reference evidence="3" key="1">
    <citation type="submission" date="2025-05" db="UniProtKB">
        <authorList>
            <consortium name="RefSeq"/>
        </authorList>
    </citation>
    <scope>NUCLEOTIDE SEQUENCE [LARGE SCALE GENOMIC DNA]</scope>
</reference>
<dbReference type="InterPro" id="IPR041588">
    <property type="entry name" value="Integrase_H2C2"/>
</dbReference>
<dbReference type="InterPro" id="IPR008042">
    <property type="entry name" value="Retrotrans_Pao"/>
</dbReference>
<dbReference type="InterPro" id="IPR005312">
    <property type="entry name" value="DUF1759"/>
</dbReference>
<dbReference type="Pfam" id="PF05380">
    <property type="entry name" value="Peptidase_A17"/>
    <property type="match status" value="1"/>
</dbReference>
<dbReference type="SUPFAM" id="SSF53098">
    <property type="entry name" value="Ribonuclease H-like"/>
    <property type="match status" value="1"/>
</dbReference>
<dbReference type="PROSITE" id="PS50994">
    <property type="entry name" value="INTEGRASE"/>
    <property type="match status" value="1"/>
</dbReference>